<evidence type="ECO:0000313" key="3">
    <source>
        <dbReference type="Proteomes" id="UP000460412"/>
    </source>
</evidence>
<evidence type="ECO:0000313" key="2">
    <source>
        <dbReference type="EMBL" id="MXP76360.1"/>
    </source>
</evidence>
<protein>
    <submittedName>
        <fullName evidence="2">Uncharacterized protein</fullName>
    </submittedName>
</protein>
<dbReference type="RefSeq" id="WP_159751499.1">
    <property type="nucleotide sequence ID" value="NZ_WUQX01000001.1"/>
</dbReference>
<dbReference type="InterPro" id="IPR008670">
    <property type="entry name" value="CoA_reduct_LuxC"/>
</dbReference>
<proteinExistence type="predicted"/>
<dbReference type="GO" id="GO:0003995">
    <property type="term" value="F:acyl-CoA dehydrogenase activity"/>
    <property type="evidence" value="ECO:0007669"/>
    <property type="project" value="InterPro"/>
</dbReference>
<dbReference type="AlphaFoldDB" id="A0A7X3SJH2"/>
<gene>
    <name evidence="2" type="ORF">GN277_13450</name>
</gene>
<dbReference type="Proteomes" id="UP000460412">
    <property type="component" value="Unassembled WGS sequence"/>
</dbReference>
<dbReference type="EMBL" id="WUQX01000001">
    <property type="protein sequence ID" value="MXP76360.1"/>
    <property type="molecule type" value="Genomic_DNA"/>
</dbReference>
<reference evidence="2 3" key="1">
    <citation type="submission" date="2019-12" db="EMBL/GenBank/DDBJ databases">
        <title>Sporaefaciens musculi gen. nov., sp. nov., a novel bacterium isolated from the caecum of an obese mouse.</title>
        <authorList>
            <person name="Rasmussen T.S."/>
            <person name="Streidl T."/>
            <person name="Hitch T.C.A."/>
            <person name="Wortmann E."/>
            <person name="Deptula P."/>
            <person name="Hansen M."/>
            <person name="Nielsen D.S."/>
            <person name="Clavel T."/>
            <person name="Vogensen F.K."/>
        </authorList>
    </citation>
    <scope>NUCLEOTIDE SEQUENCE [LARGE SCALE GENOMIC DNA]</scope>
    <source>
        <strain evidence="2 3">WCA-9-b2</strain>
    </source>
</reference>
<keyword evidence="1" id="KW-0521">NADP</keyword>
<evidence type="ECO:0000256" key="1">
    <source>
        <dbReference type="ARBA" id="ARBA00022857"/>
    </source>
</evidence>
<accession>A0A7X3SJH2</accession>
<dbReference type="Pfam" id="PF05893">
    <property type="entry name" value="LuxC"/>
    <property type="match status" value="1"/>
</dbReference>
<comment type="caution">
    <text evidence="2">The sequence shown here is derived from an EMBL/GenBank/DDBJ whole genome shotgun (WGS) entry which is preliminary data.</text>
</comment>
<sequence length="87" mass="9485">MGIVLYNDELENVTSKRELLRGKGVSVTLADDNVLDRIYLEKQLLKAGVLRITSSGGMSSLAAGGAHDGEYPLRRYCKIVEVEAETS</sequence>
<keyword evidence="3" id="KW-1185">Reference proteome</keyword>
<name>A0A7X3SJH2_9FIRM</name>
<organism evidence="2 3">
    <name type="scientific">Sporofaciens musculi</name>
    <dbReference type="NCBI Taxonomy" id="2681861"/>
    <lineage>
        <taxon>Bacteria</taxon>
        <taxon>Bacillati</taxon>
        <taxon>Bacillota</taxon>
        <taxon>Clostridia</taxon>
        <taxon>Lachnospirales</taxon>
        <taxon>Lachnospiraceae</taxon>
        <taxon>Sporofaciens</taxon>
    </lineage>
</organism>
<dbReference type="GO" id="GO:0008218">
    <property type="term" value="P:bioluminescence"/>
    <property type="evidence" value="ECO:0007669"/>
    <property type="project" value="InterPro"/>
</dbReference>